<dbReference type="GO" id="GO:0006508">
    <property type="term" value="P:proteolysis"/>
    <property type="evidence" value="ECO:0007669"/>
    <property type="project" value="UniProtKB-KW"/>
</dbReference>
<protein>
    <submittedName>
        <fullName evidence="6">Peptidase, S49 family</fullName>
    </submittedName>
</protein>
<keyword evidence="3" id="KW-0378">Hydrolase</keyword>
<dbReference type="STRING" id="338963.Pcar_1881"/>
<name>Q3A3D5_SYNC1</name>
<evidence type="ECO:0000313" key="7">
    <source>
        <dbReference type="Proteomes" id="UP000002534"/>
    </source>
</evidence>
<gene>
    <name evidence="6" type="ordered locus">Pcar_1881</name>
</gene>
<accession>Q3A3D5</accession>
<evidence type="ECO:0000256" key="3">
    <source>
        <dbReference type="ARBA" id="ARBA00022801"/>
    </source>
</evidence>
<dbReference type="SUPFAM" id="SSF52096">
    <property type="entry name" value="ClpP/crotonase"/>
    <property type="match status" value="1"/>
</dbReference>
<dbReference type="CDD" id="cd07023">
    <property type="entry name" value="S49_Sppa_N_C"/>
    <property type="match status" value="1"/>
</dbReference>
<dbReference type="HOGENOM" id="CLU_046540_0_3_7"/>
<dbReference type="Pfam" id="PF01343">
    <property type="entry name" value="Peptidase_S49"/>
    <property type="match status" value="1"/>
</dbReference>
<keyword evidence="4" id="KW-0720">Serine protease</keyword>
<keyword evidence="2" id="KW-0645">Protease</keyword>
<dbReference type="InterPro" id="IPR004635">
    <property type="entry name" value="Pept_S49_SppA"/>
</dbReference>
<reference evidence="6 7" key="2">
    <citation type="journal article" date="2012" name="BMC Genomics">
        <title>The genome of Pelobacter carbinolicus reveals surprising metabolic capabilities and physiological features.</title>
        <authorList>
            <person name="Aklujkar M."/>
            <person name="Haveman S.A."/>
            <person name="Didonato R.Jr."/>
            <person name="Chertkov O."/>
            <person name="Han C.S."/>
            <person name="Land M.L."/>
            <person name="Brown P."/>
            <person name="Lovley D.R."/>
        </authorList>
    </citation>
    <scope>NUCLEOTIDE SEQUENCE [LARGE SCALE GENOMIC DNA]</scope>
    <source>
        <strain evidence="7">DSM 2380 / NBRC 103641 / GraBd1</strain>
    </source>
</reference>
<comment type="similarity">
    <text evidence="1">Belongs to the peptidase S49 family.</text>
</comment>
<evidence type="ECO:0000313" key="6">
    <source>
        <dbReference type="EMBL" id="ABA89122.1"/>
    </source>
</evidence>
<dbReference type="Gene3D" id="3.90.226.10">
    <property type="entry name" value="2-enoyl-CoA Hydratase, Chain A, domain 1"/>
    <property type="match status" value="2"/>
</dbReference>
<dbReference type="PANTHER" id="PTHR42987">
    <property type="entry name" value="PEPTIDASE S49"/>
    <property type="match status" value="1"/>
</dbReference>
<dbReference type="RefSeq" id="WP_011341626.1">
    <property type="nucleotide sequence ID" value="NC_007498.2"/>
</dbReference>
<dbReference type="InterPro" id="IPR002142">
    <property type="entry name" value="Peptidase_S49"/>
</dbReference>
<evidence type="ECO:0000256" key="1">
    <source>
        <dbReference type="ARBA" id="ARBA00008683"/>
    </source>
</evidence>
<dbReference type="AlphaFoldDB" id="Q3A3D5"/>
<proteinExistence type="inferred from homology"/>
<dbReference type="KEGG" id="pca:Pcar_1881"/>
<evidence type="ECO:0000259" key="5">
    <source>
        <dbReference type="Pfam" id="PF01343"/>
    </source>
</evidence>
<dbReference type="GO" id="GO:0008236">
    <property type="term" value="F:serine-type peptidase activity"/>
    <property type="evidence" value="ECO:0007669"/>
    <property type="project" value="UniProtKB-KW"/>
</dbReference>
<dbReference type="OrthoDB" id="9764363at2"/>
<dbReference type="PANTHER" id="PTHR42987:SF7">
    <property type="entry name" value="SIGNAL PEPTIDE PEPTIDASE SPPA-RELATED"/>
    <property type="match status" value="1"/>
</dbReference>
<sequence length="298" mass="32182">MKKRPFLMALFTLGAIFILFLIITLLLSRCTGNFQGLPVGERIGVVEISGMLMVSEPTVKQLVSFKEDHSIKAVILRVNSPGGAVAPSQEIHDEVARVAALKPVVVSMASVAASGGYYVSIPAQRIVANPGTITGSIGVIMQTTNYQELYDKLGLKNEVVKSGQHKDLGSPLRPMTPADRKILQGVIDDVYDQFVSAVSKGRKLPVEKVRTLADGRIFTGRQAMQAGLVDSLGGMQDAVAIASELAGISGEPKLVYPPKDKESLLKYFIEESVSQVGRALQQRQQGSPAMQYLWTGRD</sequence>
<keyword evidence="7" id="KW-1185">Reference proteome</keyword>
<dbReference type="EMBL" id="CP000142">
    <property type="protein sequence ID" value="ABA89122.1"/>
    <property type="molecule type" value="Genomic_DNA"/>
</dbReference>
<evidence type="ECO:0000256" key="2">
    <source>
        <dbReference type="ARBA" id="ARBA00022670"/>
    </source>
</evidence>
<evidence type="ECO:0000256" key="4">
    <source>
        <dbReference type="ARBA" id="ARBA00022825"/>
    </source>
</evidence>
<reference evidence="7" key="1">
    <citation type="submission" date="2005-10" db="EMBL/GenBank/DDBJ databases">
        <title>Complete sequence of Pelobacter carbinolicus DSM 2380.</title>
        <authorList>
            <person name="Copeland A."/>
            <person name="Lucas S."/>
            <person name="Lapidus A."/>
            <person name="Barry K."/>
            <person name="Detter J.C."/>
            <person name="Glavina T."/>
            <person name="Hammon N."/>
            <person name="Israni S."/>
            <person name="Pitluck S."/>
            <person name="Chertkov O."/>
            <person name="Schmutz J."/>
            <person name="Larimer F."/>
            <person name="Land M."/>
            <person name="Kyrpides N."/>
            <person name="Ivanova N."/>
            <person name="Richardson P."/>
        </authorList>
    </citation>
    <scope>NUCLEOTIDE SEQUENCE [LARGE SCALE GENOMIC DNA]</scope>
    <source>
        <strain evidence="7">DSM 2380 / NBRC 103641 / GraBd1</strain>
    </source>
</reference>
<dbReference type="eggNOG" id="COG0616">
    <property type="taxonomic scope" value="Bacteria"/>
</dbReference>
<organism evidence="6 7">
    <name type="scientific">Syntrophotalea carbinolica (strain DSM 2380 / NBRC 103641 / GraBd1)</name>
    <name type="common">Pelobacter carbinolicus</name>
    <dbReference type="NCBI Taxonomy" id="338963"/>
    <lineage>
        <taxon>Bacteria</taxon>
        <taxon>Pseudomonadati</taxon>
        <taxon>Thermodesulfobacteriota</taxon>
        <taxon>Desulfuromonadia</taxon>
        <taxon>Desulfuromonadales</taxon>
        <taxon>Syntrophotaleaceae</taxon>
        <taxon>Syntrophotalea</taxon>
    </lineage>
</organism>
<feature type="domain" description="Peptidase S49" evidence="5">
    <location>
        <begin position="99"/>
        <end position="248"/>
    </location>
</feature>
<dbReference type="Proteomes" id="UP000002534">
    <property type="component" value="Chromosome"/>
</dbReference>
<dbReference type="InterPro" id="IPR047272">
    <property type="entry name" value="S49_SppA_C"/>
</dbReference>
<dbReference type="NCBIfam" id="TIGR00706">
    <property type="entry name" value="SppA_dom"/>
    <property type="match status" value="1"/>
</dbReference>
<dbReference type="InterPro" id="IPR029045">
    <property type="entry name" value="ClpP/crotonase-like_dom_sf"/>
</dbReference>